<name>A0AAW1DGG7_9HEMI</name>
<dbReference type="Pfam" id="PF00194">
    <property type="entry name" value="Carb_anhydrase"/>
    <property type="match status" value="2"/>
</dbReference>
<evidence type="ECO:0000256" key="2">
    <source>
        <dbReference type="ARBA" id="ARBA00010718"/>
    </source>
</evidence>
<evidence type="ECO:0000256" key="7">
    <source>
        <dbReference type="ARBA" id="ARBA00048348"/>
    </source>
</evidence>
<dbReference type="InterPro" id="IPR023561">
    <property type="entry name" value="Carbonic_anhydrase_a-class"/>
</dbReference>
<comment type="similarity">
    <text evidence="2 8">Belongs to the alpha-carbonic anhydrase family.</text>
</comment>
<proteinExistence type="inferred from homology"/>
<dbReference type="GO" id="GO:0004089">
    <property type="term" value="F:carbonate dehydratase activity"/>
    <property type="evidence" value="ECO:0007669"/>
    <property type="project" value="UniProtKB-UniRule"/>
</dbReference>
<dbReference type="Proteomes" id="UP001461498">
    <property type="component" value="Unassembled WGS sequence"/>
</dbReference>
<dbReference type="EMBL" id="JAPXFL010000002">
    <property type="protein sequence ID" value="KAK9510094.1"/>
    <property type="molecule type" value="Genomic_DNA"/>
</dbReference>
<dbReference type="CDD" id="cd00326">
    <property type="entry name" value="alpha_CA"/>
    <property type="match status" value="1"/>
</dbReference>
<evidence type="ECO:0000259" key="9">
    <source>
        <dbReference type="PROSITE" id="PS51144"/>
    </source>
</evidence>
<keyword evidence="6 8" id="KW-0456">Lyase</keyword>
<keyword evidence="11" id="KW-1185">Reference proteome</keyword>
<evidence type="ECO:0000256" key="1">
    <source>
        <dbReference type="ARBA" id="ARBA00002904"/>
    </source>
</evidence>
<dbReference type="InterPro" id="IPR036398">
    <property type="entry name" value="CA_dom_sf"/>
</dbReference>
<dbReference type="SUPFAM" id="SSF51069">
    <property type="entry name" value="Carbonic anhydrase"/>
    <property type="match status" value="2"/>
</dbReference>
<evidence type="ECO:0000256" key="6">
    <source>
        <dbReference type="ARBA" id="ARBA00023239"/>
    </source>
</evidence>
<keyword evidence="5 8" id="KW-0862">Zinc</keyword>
<comment type="cofactor">
    <cofactor evidence="8">
        <name>Zn(2+)</name>
        <dbReference type="ChEBI" id="CHEBI:29105"/>
    </cofactor>
</comment>
<organism evidence="10 11">
    <name type="scientific">Rhynocoris fuscipes</name>
    <dbReference type="NCBI Taxonomy" id="488301"/>
    <lineage>
        <taxon>Eukaryota</taxon>
        <taxon>Metazoa</taxon>
        <taxon>Ecdysozoa</taxon>
        <taxon>Arthropoda</taxon>
        <taxon>Hexapoda</taxon>
        <taxon>Insecta</taxon>
        <taxon>Pterygota</taxon>
        <taxon>Neoptera</taxon>
        <taxon>Paraneoptera</taxon>
        <taxon>Hemiptera</taxon>
        <taxon>Heteroptera</taxon>
        <taxon>Panheteroptera</taxon>
        <taxon>Cimicomorpha</taxon>
        <taxon>Reduviidae</taxon>
        <taxon>Harpactorinae</taxon>
        <taxon>Harpactorini</taxon>
        <taxon>Rhynocoris</taxon>
    </lineage>
</organism>
<comment type="catalytic activity">
    <reaction evidence="7 8">
        <text>hydrogencarbonate + H(+) = CO2 + H2O</text>
        <dbReference type="Rhea" id="RHEA:10748"/>
        <dbReference type="ChEBI" id="CHEBI:15377"/>
        <dbReference type="ChEBI" id="CHEBI:15378"/>
        <dbReference type="ChEBI" id="CHEBI:16526"/>
        <dbReference type="ChEBI" id="CHEBI:17544"/>
        <dbReference type="EC" id="4.2.1.1"/>
    </reaction>
</comment>
<evidence type="ECO:0000313" key="10">
    <source>
        <dbReference type="EMBL" id="KAK9510094.1"/>
    </source>
</evidence>
<dbReference type="InterPro" id="IPR001148">
    <property type="entry name" value="CA_dom"/>
</dbReference>
<gene>
    <name evidence="10" type="ORF">O3M35_004950</name>
</gene>
<dbReference type="GO" id="GO:0008270">
    <property type="term" value="F:zinc ion binding"/>
    <property type="evidence" value="ECO:0007669"/>
    <property type="project" value="UniProtKB-UniRule"/>
</dbReference>
<dbReference type="SMART" id="SM01057">
    <property type="entry name" value="Carb_anhydrase"/>
    <property type="match status" value="1"/>
</dbReference>
<dbReference type="PROSITE" id="PS51144">
    <property type="entry name" value="ALPHA_CA_2"/>
    <property type="match status" value="1"/>
</dbReference>
<keyword evidence="8" id="KW-0732">Signal</keyword>
<feature type="domain" description="Alpha-carbonic anhydrase" evidence="9">
    <location>
        <begin position="16"/>
        <end position="385"/>
    </location>
</feature>
<dbReference type="AlphaFoldDB" id="A0AAW1DGG7"/>
<feature type="chain" id="PRO_5043100138" description="Carbonic anhydrase" evidence="8">
    <location>
        <begin position="21"/>
        <end position="388"/>
    </location>
</feature>
<evidence type="ECO:0000313" key="11">
    <source>
        <dbReference type="Proteomes" id="UP001461498"/>
    </source>
</evidence>
<evidence type="ECO:0000256" key="4">
    <source>
        <dbReference type="ARBA" id="ARBA00022723"/>
    </source>
</evidence>
<dbReference type="PANTHER" id="PTHR18952:SF265">
    <property type="entry name" value="CARBONIC ANHYDRASE"/>
    <property type="match status" value="1"/>
</dbReference>
<dbReference type="EC" id="4.2.1.1" evidence="3 8"/>
<keyword evidence="4 8" id="KW-0479">Metal-binding</keyword>
<dbReference type="PANTHER" id="PTHR18952">
    <property type="entry name" value="CARBONIC ANHYDRASE"/>
    <property type="match status" value="1"/>
</dbReference>
<sequence length="388" mass="45412">MTRFILFYFIALCFIDKLSYSVMSYHHITEPEYYQSPINIIHEEALKHIYPPVEINNLGSEEKFLIINTGHTYKLKGLSREATLTGGSLFNKYIFNNLHFHWGKTDSEGSEHRIDYEKFPLEAHFLWKHFIDYNVPPEFLKESKSRYLKKLCVMYKKQQLSAKHKKQLFSTKHKEQLHTNITSDVGIVNFIKEELDDLHDWPVTVRKDGNVERETIVRTLKLKTFNAIYKYLKWIQVNEAESSNPCDSASNEEQYDFNISEFTSQPTTIFAVIAVFFKIDDNAPRYDALSFANLVTEANSNFTTVQDLLSQILTLVNFNQYYTYSGSTTTPPFPTSVTWIVLRQPIFISHEQLDRLRLLLGPEGIIRENWREVQPIAGRFVYFHGEEA</sequence>
<reference evidence="10 11" key="1">
    <citation type="submission" date="2022-12" db="EMBL/GenBank/DDBJ databases">
        <title>Chromosome-level genome assembly of true bugs.</title>
        <authorList>
            <person name="Ma L."/>
            <person name="Li H."/>
        </authorList>
    </citation>
    <scope>NUCLEOTIDE SEQUENCE [LARGE SCALE GENOMIC DNA]</scope>
    <source>
        <strain evidence="10">Lab_2022b</strain>
    </source>
</reference>
<dbReference type="InterPro" id="IPR018338">
    <property type="entry name" value="Carbonic_anhydrase_a-class_CS"/>
</dbReference>
<dbReference type="Gene3D" id="3.10.200.10">
    <property type="entry name" value="Alpha carbonic anhydrase"/>
    <property type="match status" value="2"/>
</dbReference>
<evidence type="ECO:0000256" key="8">
    <source>
        <dbReference type="RuleBase" id="RU367011"/>
    </source>
</evidence>
<comment type="caution">
    <text evidence="10">The sequence shown here is derived from an EMBL/GenBank/DDBJ whole genome shotgun (WGS) entry which is preliminary data.</text>
</comment>
<comment type="function">
    <text evidence="1 8">Reversible hydration of carbon dioxide.</text>
</comment>
<dbReference type="PROSITE" id="PS00162">
    <property type="entry name" value="ALPHA_CA_1"/>
    <property type="match status" value="1"/>
</dbReference>
<evidence type="ECO:0000256" key="5">
    <source>
        <dbReference type="ARBA" id="ARBA00022833"/>
    </source>
</evidence>
<accession>A0AAW1DGG7</accession>
<protein>
    <recommendedName>
        <fullName evidence="3 8">Carbonic anhydrase</fullName>
        <ecNumber evidence="3 8">4.2.1.1</ecNumber>
    </recommendedName>
</protein>
<feature type="signal peptide" evidence="8">
    <location>
        <begin position="1"/>
        <end position="20"/>
    </location>
</feature>
<evidence type="ECO:0000256" key="3">
    <source>
        <dbReference type="ARBA" id="ARBA00012925"/>
    </source>
</evidence>